<evidence type="ECO:0000313" key="4">
    <source>
        <dbReference type="Proteomes" id="UP001163687"/>
    </source>
</evidence>
<keyword evidence="4" id="KW-1185">Reference proteome</keyword>
<dbReference type="GO" id="GO:0005829">
    <property type="term" value="C:cytosol"/>
    <property type="evidence" value="ECO:0007669"/>
    <property type="project" value="TreeGrafter"/>
</dbReference>
<dbReference type="KEGG" id="cmic:caldi_09350"/>
<evidence type="ECO:0000256" key="1">
    <source>
        <dbReference type="ARBA" id="ARBA00023002"/>
    </source>
</evidence>
<dbReference type="PANTHER" id="PTHR43364:SF4">
    <property type="entry name" value="NAD(P)-LINKED OXIDOREDUCTASE SUPERFAMILY PROTEIN"/>
    <property type="match status" value="1"/>
</dbReference>
<feature type="domain" description="NADP-dependent oxidoreductase" evidence="2">
    <location>
        <begin position="15"/>
        <end position="312"/>
    </location>
</feature>
<dbReference type="GO" id="GO:0016491">
    <property type="term" value="F:oxidoreductase activity"/>
    <property type="evidence" value="ECO:0007669"/>
    <property type="project" value="UniProtKB-KW"/>
</dbReference>
<protein>
    <submittedName>
        <fullName evidence="3">Aldo/keto reductase</fullName>
    </submittedName>
</protein>
<name>A0AA35CM62_9FIRM</name>
<accession>A0AA35CM62</accession>
<dbReference type="InterPro" id="IPR050523">
    <property type="entry name" value="AKR_Detox_Biosynth"/>
</dbReference>
<dbReference type="RefSeq" id="WP_264843930.1">
    <property type="nucleotide sequence ID" value="NZ_AP025628.1"/>
</dbReference>
<dbReference type="FunFam" id="3.20.20.100:FF:000004">
    <property type="entry name" value="Oxidoreductase, aldo/keto reductase"/>
    <property type="match status" value="1"/>
</dbReference>
<keyword evidence="1" id="KW-0560">Oxidoreductase</keyword>
<dbReference type="Pfam" id="PF00248">
    <property type="entry name" value="Aldo_ket_red"/>
    <property type="match status" value="1"/>
</dbReference>
<dbReference type="EMBL" id="AP025628">
    <property type="protein sequence ID" value="BDG59845.1"/>
    <property type="molecule type" value="Genomic_DNA"/>
</dbReference>
<gene>
    <name evidence="3" type="ORF">caldi_09350</name>
</gene>
<dbReference type="Proteomes" id="UP001163687">
    <property type="component" value="Chromosome"/>
</dbReference>
<reference evidence="3" key="1">
    <citation type="submission" date="2022-03" db="EMBL/GenBank/DDBJ databases">
        <title>Complete genome sequence of Caldinitratiruptor microaerophilus.</title>
        <authorList>
            <person name="Mukaiyama R."/>
            <person name="Nishiyama T."/>
            <person name="Ueda K."/>
        </authorList>
    </citation>
    <scope>NUCLEOTIDE SEQUENCE</scope>
    <source>
        <strain evidence="3">JCM 16183</strain>
    </source>
</reference>
<dbReference type="PANTHER" id="PTHR43364">
    <property type="entry name" value="NADH-SPECIFIC METHYLGLYOXAL REDUCTASE-RELATED"/>
    <property type="match status" value="1"/>
</dbReference>
<evidence type="ECO:0000259" key="2">
    <source>
        <dbReference type="Pfam" id="PF00248"/>
    </source>
</evidence>
<dbReference type="SUPFAM" id="SSF51430">
    <property type="entry name" value="NAD(P)-linked oxidoreductase"/>
    <property type="match status" value="1"/>
</dbReference>
<dbReference type="InterPro" id="IPR023210">
    <property type="entry name" value="NADP_OxRdtase_dom"/>
</dbReference>
<dbReference type="Gene3D" id="3.20.20.100">
    <property type="entry name" value="NADP-dependent oxidoreductase domain"/>
    <property type="match status" value="1"/>
</dbReference>
<evidence type="ECO:0000313" key="3">
    <source>
        <dbReference type="EMBL" id="BDG59845.1"/>
    </source>
</evidence>
<sequence length="334" mass="37520">MEYVSLGRTGLKVSRLCLGCMNFGGRTSEEESLQILRQALDDGLIFWDTANVYNKGRSEEIVGKALRLYGARNQVILATKVTNKMGDGPNDRGSSRRHIMQQVDESLRRLGTDWIDLYQLHRPDFSTPLEETVEALNDCVRAGKIRYWGTSVFPAWRMAEAWWRAELRGWAKPVCEQAPYNILDRRVENERLPFLQEYGWGLIPWSPLAGGILTGKYPVDALESPPPGTRLAEMALLRERATRRGFEVAREVAALAEAVGTNPIRFAIAWLLHRPGVTAPIIGPASLEQYREYVAALDVRIPDDAMRRVDELVPPGSAVADFHNNSGWYVGALL</sequence>
<organism evidence="3 4">
    <name type="scientific">Caldinitratiruptor microaerophilus</name>
    <dbReference type="NCBI Taxonomy" id="671077"/>
    <lineage>
        <taxon>Bacteria</taxon>
        <taxon>Bacillati</taxon>
        <taxon>Bacillota</taxon>
        <taxon>Clostridia</taxon>
        <taxon>Eubacteriales</taxon>
        <taxon>Symbiobacteriaceae</taxon>
        <taxon>Caldinitratiruptor</taxon>
    </lineage>
</organism>
<dbReference type="InterPro" id="IPR036812">
    <property type="entry name" value="NAD(P)_OxRdtase_dom_sf"/>
</dbReference>
<proteinExistence type="predicted"/>
<dbReference type="AlphaFoldDB" id="A0AA35CM62"/>